<sequence length="262" mass="31128">MITPIGGTTDVISYHTLRLTSASRTEFMALIKLVFDINNIKASLEIAYKKPKLQRNVVIEEVFNSVYKVLCKSVRGDPFKAPNVDTIYGSPPYENTHIEQILTNFCIRFFGNNKNVLTFEEALMVTKIVLHFFNSWMWTIPDNKSYDQRLYSNTYSYYYRRYMVHCVIPRLSHSISPRYQATAIFGRDVLKYTLESFSKELQVWCYKSNIMWNEHTNLYCMTKMPIYMDLLKKEVYNRNSQIFTLDFDMTDIMRLYKSYQYP</sequence>
<gene>
    <name evidence="2" type="ORF">FWK35_00013018</name>
</gene>
<evidence type="ECO:0000313" key="3">
    <source>
        <dbReference type="Proteomes" id="UP000478052"/>
    </source>
</evidence>
<keyword evidence="3" id="KW-1185">Reference proteome</keyword>
<dbReference type="InterPro" id="IPR009464">
    <property type="entry name" value="PCAF_N"/>
</dbReference>
<dbReference type="Proteomes" id="UP000478052">
    <property type="component" value="Unassembled WGS sequence"/>
</dbReference>
<evidence type="ECO:0000259" key="1">
    <source>
        <dbReference type="Pfam" id="PF06466"/>
    </source>
</evidence>
<comment type="caution">
    <text evidence="2">The sequence shown here is derived from an EMBL/GenBank/DDBJ whole genome shotgun (WGS) entry which is preliminary data.</text>
</comment>
<feature type="domain" description="PCAF N-terminal" evidence="1">
    <location>
        <begin position="12"/>
        <end position="201"/>
    </location>
</feature>
<name>A0A6G0YU48_APHCR</name>
<dbReference type="OrthoDB" id="1937912at2759"/>
<dbReference type="GO" id="GO:0004402">
    <property type="term" value="F:histone acetyltransferase activity"/>
    <property type="evidence" value="ECO:0007669"/>
    <property type="project" value="InterPro"/>
</dbReference>
<dbReference type="EMBL" id="VUJU01002476">
    <property type="protein sequence ID" value="KAF0761161.1"/>
    <property type="molecule type" value="Genomic_DNA"/>
</dbReference>
<evidence type="ECO:0000313" key="2">
    <source>
        <dbReference type="EMBL" id="KAF0761161.1"/>
    </source>
</evidence>
<accession>A0A6G0YU48</accession>
<proteinExistence type="predicted"/>
<dbReference type="GO" id="GO:0006355">
    <property type="term" value="P:regulation of DNA-templated transcription"/>
    <property type="evidence" value="ECO:0007669"/>
    <property type="project" value="InterPro"/>
</dbReference>
<dbReference type="AlphaFoldDB" id="A0A6G0YU48"/>
<protein>
    <recommendedName>
        <fullName evidence="1">PCAF N-terminal domain-containing protein</fullName>
    </recommendedName>
</protein>
<dbReference type="Pfam" id="PF06466">
    <property type="entry name" value="PCAF_N"/>
    <property type="match status" value="1"/>
</dbReference>
<organism evidence="2 3">
    <name type="scientific">Aphis craccivora</name>
    <name type="common">Cowpea aphid</name>
    <dbReference type="NCBI Taxonomy" id="307492"/>
    <lineage>
        <taxon>Eukaryota</taxon>
        <taxon>Metazoa</taxon>
        <taxon>Ecdysozoa</taxon>
        <taxon>Arthropoda</taxon>
        <taxon>Hexapoda</taxon>
        <taxon>Insecta</taxon>
        <taxon>Pterygota</taxon>
        <taxon>Neoptera</taxon>
        <taxon>Paraneoptera</taxon>
        <taxon>Hemiptera</taxon>
        <taxon>Sternorrhyncha</taxon>
        <taxon>Aphidomorpha</taxon>
        <taxon>Aphidoidea</taxon>
        <taxon>Aphididae</taxon>
        <taxon>Aphidini</taxon>
        <taxon>Aphis</taxon>
        <taxon>Aphis</taxon>
    </lineage>
</organism>
<reference evidence="2 3" key="1">
    <citation type="submission" date="2019-08" db="EMBL/GenBank/DDBJ databases">
        <title>Whole genome of Aphis craccivora.</title>
        <authorList>
            <person name="Voronova N.V."/>
            <person name="Shulinski R.S."/>
            <person name="Bandarenka Y.V."/>
            <person name="Zhorov D.G."/>
            <person name="Warner D."/>
        </authorList>
    </citation>
    <scope>NUCLEOTIDE SEQUENCE [LARGE SCALE GENOMIC DNA]</scope>
    <source>
        <strain evidence="2">180601</strain>
        <tissue evidence="2">Whole Body</tissue>
    </source>
</reference>
<dbReference type="GO" id="GO:0005634">
    <property type="term" value="C:nucleus"/>
    <property type="evidence" value="ECO:0007669"/>
    <property type="project" value="InterPro"/>
</dbReference>